<evidence type="ECO:0000313" key="3">
    <source>
        <dbReference type="Proteomes" id="UP000265520"/>
    </source>
</evidence>
<name>A0A392MPE8_9FABA</name>
<evidence type="ECO:0000259" key="1">
    <source>
        <dbReference type="PROSITE" id="PS51126"/>
    </source>
</evidence>
<dbReference type="InterPro" id="IPR052072">
    <property type="entry name" value="Vascular_dev_regulator"/>
</dbReference>
<evidence type="ECO:0000313" key="2">
    <source>
        <dbReference type="EMBL" id="MCH88965.1"/>
    </source>
</evidence>
<proteinExistence type="predicted"/>
<comment type="caution">
    <text evidence="2">The sequence shown here is derived from an EMBL/GenBank/DDBJ whole genome shotgun (WGS) entry which is preliminary data.</text>
</comment>
<gene>
    <name evidence="2" type="ORF">A2U01_0009858</name>
</gene>
<protein>
    <submittedName>
        <fullName evidence="2">Myosin XI-F</fullName>
    </submittedName>
</protein>
<dbReference type="PANTHER" id="PTHR16027:SF6">
    <property type="entry name" value="DILUTE DOMAIN-CONTAINING PROTEIN"/>
    <property type="match status" value="1"/>
</dbReference>
<keyword evidence="3" id="KW-1185">Reference proteome</keyword>
<dbReference type="Pfam" id="PF01843">
    <property type="entry name" value="DIL"/>
    <property type="match status" value="1"/>
</dbReference>
<sequence length="102" mass="11896">MHWKGIVSKLDHVLAILSDNYVPPMITRKIFSQVFSYMNVQLFNSLLLRRECCSFSNGEYLKAGLHELELWCIKATDQIAGSSWDELKHIRQSVGFLVYFLR</sequence>
<dbReference type="InterPro" id="IPR002710">
    <property type="entry name" value="Dilute_dom"/>
</dbReference>
<dbReference type="EMBL" id="LXQA010015191">
    <property type="protein sequence ID" value="MCH88965.1"/>
    <property type="molecule type" value="Genomic_DNA"/>
</dbReference>
<organism evidence="2 3">
    <name type="scientific">Trifolium medium</name>
    <dbReference type="NCBI Taxonomy" id="97028"/>
    <lineage>
        <taxon>Eukaryota</taxon>
        <taxon>Viridiplantae</taxon>
        <taxon>Streptophyta</taxon>
        <taxon>Embryophyta</taxon>
        <taxon>Tracheophyta</taxon>
        <taxon>Spermatophyta</taxon>
        <taxon>Magnoliopsida</taxon>
        <taxon>eudicotyledons</taxon>
        <taxon>Gunneridae</taxon>
        <taxon>Pentapetalae</taxon>
        <taxon>rosids</taxon>
        <taxon>fabids</taxon>
        <taxon>Fabales</taxon>
        <taxon>Fabaceae</taxon>
        <taxon>Papilionoideae</taxon>
        <taxon>50 kb inversion clade</taxon>
        <taxon>NPAAA clade</taxon>
        <taxon>Hologalegina</taxon>
        <taxon>IRL clade</taxon>
        <taxon>Trifolieae</taxon>
        <taxon>Trifolium</taxon>
    </lineage>
</organism>
<accession>A0A392MPE8</accession>
<dbReference type="AlphaFoldDB" id="A0A392MPE8"/>
<dbReference type="SMART" id="SM01132">
    <property type="entry name" value="DIL"/>
    <property type="match status" value="1"/>
</dbReference>
<feature type="domain" description="Dilute" evidence="1">
    <location>
        <begin position="1"/>
        <end position="102"/>
    </location>
</feature>
<dbReference type="PROSITE" id="PS51126">
    <property type="entry name" value="DILUTE"/>
    <property type="match status" value="1"/>
</dbReference>
<dbReference type="Proteomes" id="UP000265520">
    <property type="component" value="Unassembled WGS sequence"/>
</dbReference>
<dbReference type="PANTHER" id="PTHR16027">
    <property type="entry name" value="DILUTE DOMAIN-CONTAINING PROTEIN YPR089W"/>
    <property type="match status" value="1"/>
</dbReference>
<reference evidence="2 3" key="1">
    <citation type="journal article" date="2018" name="Front. Plant Sci.">
        <title>Red Clover (Trifolium pratense) and Zigzag Clover (T. medium) - A Picture of Genomic Similarities and Differences.</title>
        <authorList>
            <person name="Dluhosova J."/>
            <person name="Istvanek J."/>
            <person name="Nedelnik J."/>
            <person name="Repkova J."/>
        </authorList>
    </citation>
    <scope>NUCLEOTIDE SEQUENCE [LARGE SCALE GENOMIC DNA]</scope>
    <source>
        <strain evidence="3">cv. 10/8</strain>
        <tissue evidence="2">Leaf</tissue>
    </source>
</reference>